<dbReference type="STRING" id="554083.BKD30_07275"/>
<evidence type="ECO:0000313" key="3">
    <source>
        <dbReference type="Proteomes" id="UP000187085"/>
    </source>
</evidence>
<gene>
    <name evidence="2" type="ORF">BKD30_07275</name>
</gene>
<organism evidence="2 3">
    <name type="scientific">Tersicoccus phoenicis</name>
    <dbReference type="NCBI Taxonomy" id="554083"/>
    <lineage>
        <taxon>Bacteria</taxon>
        <taxon>Bacillati</taxon>
        <taxon>Actinomycetota</taxon>
        <taxon>Actinomycetes</taxon>
        <taxon>Micrococcales</taxon>
        <taxon>Micrococcaceae</taxon>
        <taxon>Tersicoccus</taxon>
    </lineage>
</organism>
<name>A0A1R1LB96_9MICC</name>
<proteinExistence type="predicted"/>
<evidence type="ECO:0008006" key="4">
    <source>
        <dbReference type="Google" id="ProtNLM"/>
    </source>
</evidence>
<feature type="transmembrane region" description="Helical" evidence="1">
    <location>
        <begin position="31"/>
        <end position="56"/>
    </location>
</feature>
<dbReference type="AlphaFoldDB" id="A0A1R1LB96"/>
<dbReference type="Pfam" id="PF11303">
    <property type="entry name" value="DUF3105"/>
    <property type="match status" value="1"/>
</dbReference>
<protein>
    <recommendedName>
        <fullName evidence="4">DUF3105 domain-containing protein</fullName>
    </recommendedName>
</protein>
<dbReference type="InterPro" id="IPR021454">
    <property type="entry name" value="DUF3105"/>
</dbReference>
<keyword evidence="3" id="KW-1185">Reference proteome</keyword>
<dbReference type="OrthoDB" id="164831at2"/>
<evidence type="ECO:0000313" key="2">
    <source>
        <dbReference type="EMBL" id="OMH24805.1"/>
    </source>
</evidence>
<accession>A0A1R1LB96</accession>
<dbReference type="Proteomes" id="UP000187085">
    <property type="component" value="Unassembled WGS sequence"/>
</dbReference>
<keyword evidence="1" id="KW-1133">Transmembrane helix</keyword>
<comment type="caution">
    <text evidence="2">The sequence shown here is derived from an EMBL/GenBank/DDBJ whole genome shotgun (WGS) entry which is preliminary data.</text>
</comment>
<dbReference type="RefSeq" id="WP_076703585.1">
    <property type="nucleotide sequence ID" value="NZ_MRDE01000046.1"/>
</dbReference>
<evidence type="ECO:0000256" key="1">
    <source>
        <dbReference type="SAM" id="Phobius"/>
    </source>
</evidence>
<dbReference type="EMBL" id="MRDE01000046">
    <property type="protein sequence ID" value="OMH24805.1"/>
    <property type="molecule type" value="Genomic_DNA"/>
</dbReference>
<keyword evidence="1" id="KW-0472">Membrane</keyword>
<reference evidence="2 3" key="1">
    <citation type="submission" date="2016-12" db="EMBL/GenBank/DDBJ databases">
        <title>Draft genome of Tersicoccus phoenicis 1P05MA.</title>
        <authorList>
            <person name="Nakajima Y."/>
            <person name="Yoshizawa S."/>
            <person name="Nakamura K."/>
            <person name="Ogura Y."/>
            <person name="Hayashi T."/>
            <person name="Kogure K."/>
        </authorList>
    </citation>
    <scope>NUCLEOTIDE SEQUENCE [LARGE SCALE GENOMIC DNA]</scope>
    <source>
        <strain evidence="2 3">1p05MA</strain>
    </source>
</reference>
<sequence length="210" mass="22103">MNSTQDRAAARRAKAAAVIARDRARNRRRRIAFWVVIALVVAAAGAGVAVVIGGAVARQQQTQQAAAADIQGVKTYSNLSRNHVQDATYPQNPGVGGDHAPVWTNCKVYTSPVNTPQAVHSLEHGAAWITYRPDLAADQVRRLTDLASGKGYLLVSPNADQAAAVKATAWGVQLSVDSAADPRLPVFIQKYMQGPQTPEPGAACTGGVDG</sequence>
<keyword evidence="1" id="KW-0812">Transmembrane</keyword>